<evidence type="ECO:0000256" key="5">
    <source>
        <dbReference type="ARBA" id="ARBA00022833"/>
    </source>
</evidence>
<proteinExistence type="predicted"/>
<dbReference type="Gene3D" id="3.30.160.60">
    <property type="entry name" value="Classic Zinc Finger"/>
    <property type="match status" value="1"/>
</dbReference>
<dbReference type="Pfam" id="PF24666">
    <property type="entry name" value="zf-C2H2_fungi_2"/>
    <property type="match status" value="1"/>
</dbReference>
<accession>A0A319DLN9</accession>
<sequence>MSSSRAALAGVRCPHEECGLYFPSIVAMQKHKVMEHEYCVRCDEDFTDEKRLFIHKLQNTNHIVCPMCGMEFRSEGGRDTHIRNYHRAQQSVTCVGCKQKFNQASALVRHIEADDCPEIPMARLLHEQSKKMIIKEALKHGESTGLRELPDPDGPDISEGGVKLNPTLLDTKNATLDHPVLSEKTMGAASSALLAFEDEADIPMTPKAPLSSQPIMPKSKPTVKSYNHTAQASAASREPKFDENAPFGVNNLDAGYTLRMLDHRWDPTTFFSSVNGLYRCPCGKEFTGMKKFEEHVLSKSNSRRTMQCPGCLRVFKSTAALVAHCESGTLRCSVNDGPRFGEVIDELSGGFVNAVGLHEDGTVKYEAGKMESTKGSTVGEDMQNHRKW</sequence>
<dbReference type="STRING" id="1448320.A0A319DLN9"/>
<evidence type="ECO:0000313" key="9">
    <source>
        <dbReference type="EMBL" id="PYH98470.1"/>
    </source>
</evidence>
<keyword evidence="10" id="KW-1185">Reference proteome</keyword>
<dbReference type="InterPro" id="IPR050888">
    <property type="entry name" value="ZnF_C2H2-type_TF"/>
</dbReference>
<dbReference type="PROSITE" id="PS00028">
    <property type="entry name" value="ZINC_FINGER_C2H2_1"/>
    <property type="match status" value="2"/>
</dbReference>
<dbReference type="InterPro" id="IPR013087">
    <property type="entry name" value="Znf_C2H2_type"/>
</dbReference>
<keyword evidence="4 7" id="KW-0863">Zinc-finger</keyword>
<dbReference type="GO" id="GO:0005634">
    <property type="term" value="C:nucleus"/>
    <property type="evidence" value="ECO:0007669"/>
    <property type="project" value="UniProtKB-SubCell"/>
</dbReference>
<dbReference type="EMBL" id="KZ825811">
    <property type="protein sequence ID" value="PYH98470.1"/>
    <property type="molecule type" value="Genomic_DNA"/>
</dbReference>
<protein>
    <recommendedName>
        <fullName evidence="8">C2H2-type domain-containing protein</fullName>
    </recommendedName>
</protein>
<dbReference type="OrthoDB" id="8117402at2759"/>
<keyword evidence="3" id="KW-0677">Repeat</keyword>
<reference evidence="9 10" key="1">
    <citation type="submission" date="2018-02" db="EMBL/GenBank/DDBJ databases">
        <title>The genomes of Aspergillus section Nigri reveals drivers in fungal speciation.</title>
        <authorList>
            <consortium name="DOE Joint Genome Institute"/>
            <person name="Vesth T.C."/>
            <person name="Nybo J."/>
            <person name="Theobald S."/>
            <person name="Brandl J."/>
            <person name="Frisvad J.C."/>
            <person name="Nielsen K.F."/>
            <person name="Lyhne E.K."/>
            <person name="Kogle M.E."/>
            <person name="Kuo A."/>
            <person name="Riley R."/>
            <person name="Clum A."/>
            <person name="Nolan M."/>
            <person name="Lipzen A."/>
            <person name="Salamov A."/>
            <person name="Henrissat B."/>
            <person name="Wiebenga A."/>
            <person name="De vries R.P."/>
            <person name="Grigoriev I.V."/>
            <person name="Mortensen U.H."/>
            <person name="Andersen M.R."/>
            <person name="Baker S.E."/>
        </authorList>
    </citation>
    <scope>NUCLEOTIDE SEQUENCE [LARGE SCALE GENOMIC DNA]</scope>
    <source>
        <strain evidence="9 10">CBS 707.79</strain>
    </source>
</reference>
<dbReference type="PROSITE" id="PS50157">
    <property type="entry name" value="ZINC_FINGER_C2H2_2"/>
    <property type="match status" value="1"/>
</dbReference>
<dbReference type="VEuPathDB" id="FungiDB:BO71DRAFT_316172"/>
<dbReference type="Proteomes" id="UP000247810">
    <property type="component" value="Unassembled WGS sequence"/>
</dbReference>
<dbReference type="SMART" id="SM00355">
    <property type="entry name" value="ZnF_C2H2"/>
    <property type="match status" value="5"/>
</dbReference>
<dbReference type="PANTHER" id="PTHR24406">
    <property type="entry name" value="TRANSCRIPTIONAL REPRESSOR CTCFL-RELATED"/>
    <property type="match status" value="1"/>
</dbReference>
<evidence type="ECO:0000313" key="10">
    <source>
        <dbReference type="Proteomes" id="UP000247810"/>
    </source>
</evidence>
<evidence type="ECO:0000256" key="4">
    <source>
        <dbReference type="ARBA" id="ARBA00022771"/>
    </source>
</evidence>
<keyword evidence="5" id="KW-0862">Zinc</keyword>
<evidence type="ECO:0000256" key="2">
    <source>
        <dbReference type="ARBA" id="ARBA00022723"/>
    </source>
</evidence>
<dbReference type="AlphaFoldDB" id="A0A319DLN9"/>
<evidence type="ECO:0000256" key="3">
    <source>
        <dbReference type="ARBA" id="ARBA00022737"/>
    </source>
</evidence>
<evidence type="ECO:0000259" key="8">
    <source>
        <dbReference type="PROSITE" id="PS50157"/>
    </source>
</evidence>
<gene>
    <name evidence="9" type="ORF">BO71DRAFT_316172</name>
</gene>
<dbReference type="GO" id="GO:0008270">
    <property type="term" value="F:zinc ion binding"/>
    <property type="evidence" value="ECO:0007669"/>
    <property type="project" value="UniProtKB-KW"/>
</dbReference>
<evidence type="ECO:0000256" key="6">
    <source>
        <dbReference type="ARBA" id="ARBA00023242"/>
    </source>
</evidence>
<evidence type="ECO:0000256" key="7">
    <source>
        <dbReference type="PROSITE-ProRule" id="PRU00042"/>
    </source>
</evidence>
<organism evidence="9 10">
    <name type="scientific">Aspergillus ellipticus CBS 707.79</name>
    <dbReference type="NCBI Taxonomy" id="1448320"/>
    <lineage>
        <taxon>Eukaryota</taxon>
        <taxon>Fungi</taxon>
        <taxon>Dikarya</taxon>
        <taxon>Ascomycota</taxon>
        <taxon>Pezizomycotina</taxon>
        <taxon>Eurotiomycetes</taxon>
        <taxon>Eurotiomycetidae</taxon>
        <taxon>Eurotiales</taxon>
        <taxon>Aspergillaceae</taxon>
        <taxon>Aspergillus</taxon>
        <taxon>Aspergillus subgen. Circumdati</taxon>
    </lineage>
</organism>
<evidence type="ECO:0000256" key="1">
    <source>
        <dbReference type="ARBA" id="ARBA00004123"/>
    </source>
</evidence>
<name>A0A319DLN9_9EURO</name>
<keyword evidence="6" id="KW-0539">Nucleus</keyword>
<feature type="domain" description="C2H2-type" evidence="8">
    <location>
        <begin position="63"/>
        <end position="91"/>
    </location>
</feature>
<comment type="subcellular location">
    <subcellularLocation>
        <location evidence="1">Nucleus</location>
    </subcellularLocation>
</comment>
<keyword evidence="2" id="KW-0479">Metal-binding</keyword>